<dbReference type="PANTHER" id="PTHR21666">
    <property type="entry name" value="PEPTIDASE-RELATED"/>
    <property type="match status" value="1"/>
</dbReference>
<dbReference type="Proteomes" id="UP001164726">
    <property type="component" value="Chromosome"/>
</dbReference>
<dbReference type="AlphaFoldDB" id="A0A9E8RXC2"/>
<reference evidence="3" key="1">
    <citation type="submission" date="2022-09" db="EMBL/GenBank/DDBJ databases">
        <title>Complete Genomes of Fervidibacillus albus and Fervidibacillus halotolerans isolated from tidal flat sediments.</title>
        <authorList>
            <person name="Kwon K.K."/>
            <person name="Yang S.-H."/>
            <person name="Park M.J."/>
            <person name="Oh H.-M."/>
        </authorList>
    </citation>
    <scope>NUCLEOTIDE SEQUENCE</scope>
    <source>
        <strain evidence="3">MEBiC13594</strain>
    </source>
</reference>
<evidence type="ECO:0000256" key="1">
    <source>
        <dbReference type="SAM" id="Phobius"/>
    </source>
</evidence>
<dbReference type="RefSeq" id="WP_275419692.1">
    <property type="nucleotide sequence ID" value="NZ_CP106877.1"/>
</dbReference>
<protein>
    <submittedName>
        <fullName evidence="3">M23 family metallopeptidase</fullName>
    </submittedName>
</protein>
<keyword evidence="1" id="KW-0472">Membrane</keyword>
<dbReference type="InterPro" id="IPR011055">
    <property type="entry name" value="Dup_hybrid_motif"/>
</dbReference>
<dbReference type="CDD" id="cd12797">
    <property type="entry name" value="M23_peptidase"/>
    <property type="match status" value="1"/>
</dbReference>
<dbReference type="GO" id="GO:0004222">
    <property type="term" value="F:metalloendopeptidase activity"/>
    <property type="evidence" value="ECO:0007669"/>
    <property type="project" value="TreeGrafter"/>
</dbReference>
<dbReference type="SUPFAM" id="SSF51261">
    <property type="entry name" value="Duplicated hybrid motif"/>
    <property type="match status" value="1"/>
</dbReference>
<sequence length="256" mass="29472">MDNRRKQIKKRIEKRKQLNRNKKRQIKKGRETYFPYTEYQDPEQIPWVSLEGMGRKGHPLFQKEVFLMKVFLSLCLVFAVALLYKTPVNTLEPMKNIVKQVMEKDFQFAKVVSWYENTFGHPLALFPVDDQERRNRSGEFALPANGVILETFHSDHQGVTFQTEKNVQVTAVQEGIVIFAGIKEDTGKTVVIQHPDTTETWYGKLGDIFVRTYDSIQAGESIGIVSSSQTKDAGEFYFAVKKDDAFVDPVQVINIE</sequence>
<evidence type="ECO:0000259" key="2">
    <source>
        <dbReference type="Pfam" id="PF01551"/>
    </source>
</evidence>
<dbReference type="Gene3D" id="2.70.70.10">
    <property type="entry name" value="Glucose Permease (Domain IIA)"/>
    <property type="match status" value="1"/>
</dbReference>
<dbReference type="InterPro" id="IPR016047">
    <property type="entry name" value="M23ase_b-sheet_dom"/>
</dbReference>
<proteinExistence type="predicted"/>
<dbReference type="Pfam" id="PF01551">
    <property type="entry name" value="Peptidase_M23"/>
    <property type="match status" value="1"/>
</dbReference>
<dbReference type="EMBL" id="CP106877">
    <property type="protein sequence ID" value="WAA11581.1"/>
    <property type="molecule type" value="Genomic_DNA"/>
</dbReference>
<dbReference type="PANTHER" id="PTHR21666:SF274">
    <property type="entry name" value="STAGE IV SPORULATION PROTEIN FA"/>
    <property type="match status" value="1"/>
</dbReference>
<feature type="domain" description="M23ase beta-sheet core" evidence="2">
    <location>
        <begin position="155"/>
        <end position="249"/>
    </location>
</feature>
<dbReference type="KEGG" id="fhl:OE105_08055"/>
<dbReference type="InterPro" id="IPR050570">
    <property type="entry name" value="Cell_wall_metabolism_enzyme"/>
</dbReference>
<keyword evidence="4" id="KW-1185">Reference proteome</keyword>
<feature type="transmembrane region" description="Helical" evidence="1">
    <location>
        <begin position="65"/>
        <end position="84"/>
    </location>
</feature>
<name>A0A9E8RXC2_9BACI</name>
<evidence type="ECO:0000313" key="3">
    <source>
        <dbReference type="EMBL" id="WAA11581.1"/>
    </source>
</evidence>
<gene>
    <name evidence="3" type="ORF">OE105_08055</name>
</gene>
<evidence type="ECO:0000313" key="4">
    <source>
        <dbReference type="Proteomes" id="UP001164726"/>
    </source>
</evidence>
<keyword evidence="1" id="KW-1133">Transmembrane helix</keyword>
<organism evidence="3 4">
    <name type="scientific">Fervidibacillus halotolerans</name>
    <dbReference type="NCBI Taxonomy" id="2980027"/>
    <lineage>
        <taxon>Bacteria</taxon>
        <taxon>Bacillati</taxon>
        <taxon>Bacillota</taxon>
        <taxon>Bacilli</taxon>
        <taxon>Bacillales</taxon>
        <taxon>Bacillaceae</taxon>
        <taxon>Fervidibacillus</taxon>
    </lineage>
</organism>
<accession>A0A9E8RXC2</accession>
<keyword evidence="1" id="KW-0812">Transmembrane</keyword>